<dbReference type="InterPro" id="IPR005134">
    <property type="entry name" value="UPF0114"/>
</dbReference>
<feature type="transmembrane region" description="Helical" evidence="1">
    <location>
        <begin position="83"/>
        <end position="105"/>
    </location>
</feature>
<gene>
    <name evidence="2" type="ORF">DYY88_18625</name>
</gene>
<keyword evidence="1" id="KW-0812">Transmembrane</keyword>
<evidence type="ECO:0000313" key="2">
    <source>
        <dbReference type="EMBL" id="RZM76712.1"/>
    </source>
</evidence>
<dbReference type="Pfam" id="PF03350">
    <property type="entry name" value="UPF0114"/>
    <property type="match status" value="1"/>
</dbReference>
<keyword evidence="1" id="KW-0472">Membrane</keyword>
<feature type="transmembrane region" description="Helical" evidence="1">
    <location>
        <begin position="126"/>
        <end position="144"/>
    </location>
</feature>
<comment type="caution">
    <text evidence="2">The sequence shown here is derived from an EMBL/GenBank/DDBJ whole genome shotgun (WGS) entry which is preliminary data.</text>
</comment>
<sequence length="189" mass="20930">MPSRPESTTLMPRIGVAIKWTRLISVLAVLSSLVGAVVMFWIGTVNTFKTVLLVAGVEEPVIENSSIKLTELATIELLECLDVFLVGLAFLYFAYGIYSLFIQLGRKDPDTPSWLRVSNIGVLKKTLLELLVVLLTVVFVEGLLERLSFRSLEWTYLVIPLSILAIAASTRLLQFASEEEPPTSSEAKE</sequence>
<accession>A0A4Q7E3Y6</accession>
<proteinExistence type="predicted"/>
<feature type="transmembrane region" description="Helical" evidence="1">
    <location>
        <begin position="20"/>
        <end position="42"/>
    </location>
</feature>
<feature type="transmembrane region" description="Helical" evidence="1">
    <location>
        <begin position="156"/>
        <end position="173"/>
    </location>
</feature>
<keyword evidence="1" id="KW-1133">Transmembrane helix</keyword>
<evidence type="ECO:0000256" key="1">
    <source>
        <dbReference type="SAM" id="Phobius"/>
    </source>
</evidence>
<name>A0A4Q7E3Y6_9CYAN</name>
<dbReference type="OrthoDB" id="9794066at2"/>
<organism evidence="2 3">
    <name type="scientific">Leptolyngbya iicbica LK</name>
    <dbReference type="NCBI Taxonomy" id="2294035"/>
    <lineage>
        <taxon>Bacteria</taxon>
        <taxon>Bacillati</taxon>
        <taxon>Cyanobacteriota</taxon>
        <taxon>Cyanophyceae</taxon>
        <taxon>Leptolyngbyales</taxon>
        <taxon>Leptolyngbyaceae</taxon>
        <taxon>Leptolyngbya group</taxon>
        <taxon>Leptolyngbya</taxon>
        <taxon>Leptolyngbya iicbica</taxon>
    </lineage>
</organism>
<evidence type="ECO:0000313" key="3">
    <source>
        <dbReference type="Proteomes" id="UP000292459"/>
    </source>
</evidence>
<protein>
    <submittedName>
        <fullName evidence="2">YqhA family protein</fullName>
    </submittedName>
</protein>
<dbReference type="EMBL" id="QVFV01000005">
    <property type="protein sequence ID" value="RZM76712.1"/>
    <property type="molecule type" value="Genomic_DNA"/>
</dbReference>
<dbReference type="AlphaFoldDB" id="A0A4Q7E3Y6"/>
<dbReference type="Proteomes" id="UP000292459">
    <property type="component" value="Unassembled WGS sequence"/>
</dbReference>
<keyword evidence="3" id="KW-1185">Reference proteome</keyword>
<reference evidence="2 3" key="1">
    <citation type="submission" date="2018-11" db="EMBL/GenBank/DDBJ databases">
        <title>Whole genome sequencing of an environmental sample.</title>
        <authorList>
            <person name="Sarangi A.N."/>
            <person name="Singh D."/>
            <person name="Tripathy S."/>
        </authorList>
    </citation>
    <scope>NUCLEOTIDE SEQUENCE [LARGE SCALE GENOMIC DNA]</scope>
    <source>
        <strain evidence="2 3">Lakshadweep</strain>
    </source>
</reference>